<proteinExistence type="predicted"/>
<dbReference type="InterPro" id="IPR043993">
    <property type="entry name" value="T4SS_pilin"/>
</dbReference>
<gene>
    <name evidence="3" type="ORF">SEML1_0017</name>
</gene>
<sequence length="126" mass="12828">MKKLYMAAMATVGIAAAVTFPVHAINLTDCSQLGLDGSSPGCSIASEHNLSKDTSDSTVGAVIRVALGALAAISIVVIIAGGFQFVVSRGDPAQVKKARQTILYAVVGLVLAVSASVIVPYIINSL</sequence>
<feature type="chain" id="PRO_5046605512" description="TrbC/VIRB2 family protein" evidence="2">
    <location>
        <begin position="25"/>
        <end position="126"/>
    </location>
</feature>
<evidence type="ECO:0008006" key="5">
    <source>
        <dbReference type="Google" id="ProtNLM"/>
    </source>
</evidence>
<dbReference type="Proteomes" id="UP001177295">
    <property type="component" value="Chromosome"/>
</dbReference>
<keyword evidence="4" id="KW-1185">Reference proteome</keyword>
<evidence type="ECO:0000256" key="2">
    <source>
        <dbReference type="SAM" id="SignalP"/>
    </source>
</evidence>
<keyword evidence="1" id="KW-1133">Transmembrane helix</keyword>
<feature type="transmembrane region" description="Helical" evidence="1">
    <location>
        <begin position="61"/>
        <end position="81"/>
    </location>
</feature>
<dbReference type="Pfam" id="PF18895">
    <property type="entry name" value="T4SS_pilin"/>
    <property type="match status" value="1"/>
</dbReference>
<name>A0ABY8WVY0_9BACT</name>
<feature type="signal peptide" evidence="2">
    <location>
        <begin position="1"/>
        <end position="24"/>
    </location>
</feature>
<protein>
    <recommendedName>
        <fullName evidence="5">TrbC/VIRB2 family protein</fullName>
    </recommendedName>
</protein>
<feature type="transmembrane region" description="Helical" evidence="1">
    <location>
        <begin position="102"/>
        <end position="123"/>
    </location>
</feature>
<evidence type="ECO:0000256" key="1">
    <source>
        <dbReference type="SAM" id="Phobius"/>
    </source>
</evidence>
<dbReference type="EMBL" id="CP124550">
    <property type="protein sequence ID" value="WIO45662.1"/>
    <property type="molecule type" value="Genomic_DNA"/>
</dbReference>
<accession>A0ABY8WVY0</accession>
<reference evidence="3 4" key="1">
    <citation type="journal article" date="2023" name="Cell">
        <title>Genetic manipulation of Patescibacteria provides mechanistic insights into microbial dark matter and the epibiotic lifestyle.</title>
        <authorList>
            <person name="Wang Y."/>
            <person name="Gallagher L.A."/>
            <person name="Andrade P.A."/>
            <person name="Liu A."/>
            <person name="Humphreys I.R."/>
            <person name="Turkarslan S."/>
            <person name="Cutler K.J."/>
            <person name="Arrieta-Ortiz M.L."/>
            <person name="Li Y."/>
            <person name="Radey M.C."/>
            <person name="McLean J.S."/>
            <person name="Cong Q."/>
            <person name="Baker D."/>
            <person name="Baliga N.S."/>
            <person name="Peterson S.B."/>
            <person name="Mougous J.D."/>
        </authorList>
    </citation>
    <scope>NUCLEOTIDE SEQUENCE [LARGE SCALE GENOMIC DNA]</scope>
    <source>
        <strain evidence="3 4">ML1</strain>
    </source>
</reference>
<keyword evidence="1" id="KW-0472">Membrane</keyword>
<evidence type="ECO:0000313" key="3">
    <source>
        <dbReference type="EMBL" id="WIO45662.1"/>
    </source>
</evidence>
<keyword evidence="1" id="KW-0812">Transmembrane</keyword>
<keyword evidence="2" id="KW-0732">Signal</keyword>
<evidence type="ECO:0000313" key="4">
    <source>
        <dbReference type="Proteomes" id="UP001177295"/>
    </source>
</evidence>
<organism evidence="3 4">
    <name type="scientific">Candidatus Southlakia epibionticum</name>
    <dbReference type="NCBI Taxonomy" id="3043284"/>
    <lineage>
        <taxon>Bacteria</taxon>
        <taxon>Candidatus Saccharimonadota</taxon>
        <taxon>Candidatus Saccharimonadia</taxon>
        <taxon>Candidatus Saccharimonadales</taxon>
        <taxon>Candidatus Saccharimonadaceae</taxon>
        <taxon>Candidatus Southlakia</taxon>
    </lineage>
</organism>
<dbReference type="RefSeq" id="WP_376754038.1">
    <property type="nucleotide sequence ID" value="NZ_CP124550.1"/>
</dbReference>